<protein>
    <submittedName>
        <fullName evidence="1">Uncharacterized protein</fullName>
    </submittedName>
</protein>
<proteinExistence type="predicted"/>
<comment type="caution">
    <text evidence="1">The sequence shown here is derived from an EMBL/GenBank/DDBJ whole genome shotgun (WGS) entry which is preliminary data.</text>
</comment>
<evidence type="ECO:0000313" key="1">
    <source>
        <dbReference type="EMBL" id="CBH95212.1"/>
    </source>
</evidence>
<organism evidence="1">
    <name type="scientific">mine drainage metagenome</name>
    <dbReference type="NCBI Taxonomy" id="410659"/>
    <lineage>
        <taxon>unclassified sequences</taxon>
        <taxon>metagenomes</taxon>
        <taxon>ecological metagenomes</taxon>
    </lineage>
</organism>
<accession>E6PJY4</accession>
<name>E6PJY4_9ZZZZ</name>
<sequence>MTARRVALLPSVETQTMAFVDAARQGSDITNRWLEFAGFAVYLRYAQSLVLTDALTVGECITLATIKVPTRYRHRGWFWRYCQLCAALVEDSVVLESVVNRALLASLRQRPAFVEFAPKHFVLRKSAPGDWPLAVAERLTSRRAGLTATAPTR</sequence>
<dbReference type="AlphaFoldDB" id="E6PJY4"/>
<reference evidence="1" key="1">
    <citation type="submission" date="2009-10" db="EMBL/GenBank/DDBJ databases">
        <title>Diversity of trophic interactions inside an arsenic-rich microbial ecosystem.</title>
        <authorList>
            <person name="Bertin P.N."/>
            <person name="Heinrich-Salmeron A."/>
            <person name="Pelletier E."/>
            <person name="Goulhen-Chollet F."/>
            <person name="Arsene-Ploetze F."/>
            <person name="Gallien S."/>
            <person name="Calteau A."/>
            <person name="Vallenet D."/>
            <person name="Casiot C."/>
            <person name="Chane-Woon-Ming B."/>
            <person name="Giloteaux L."/>
            <person name="Barakat M."/>
            <person name="Bonnefoy V."/>
            <person name="Bruneel O."/>
            <person name="Chandler M."/>
            <person name="Cleiss J."/>
            <person name="Duran R."/>
            <person name="Elbaz-Poulichet F."/>
            <person name="Fonknechten N."/>
            <person name="Lauga B."/>
            <person name="Mornico D."/>
            <person name="Ortet P."/>
            <person name="Schaeffer C."/>
            <person name="Siguier P."/>
            <person name="Alexander Thil Smith A."/>
            <person name="Van Dorsselaer A."/>
            <person name="Weissenbach J."/>
            <person name="Medigue C."/>
            <person name="Le Paslier D."/>
        </authorList>
    </citation>
    <scope>NUCLEOTIDE SEQUENCE</scope>
</reference>
<gene>
    <name evidence="1" type="ORF">CARN2_0599</name>
</gene>
<dbReference type="EMBL" id="CABM01000002">
    <property type="protein sequence ID" value="CBH95212.1"/>
    <property type="molecule type" value="Genomic_DNA"/>
</dbReference>